<comment type="caution">
    <text evidence="2">The sequence shown here is derived from an EMBL/GenBank/DDBJ whole genome shotgun (WGS) entry which is preliminary data.</text>
</comment>
<dbReference type="OrthoDB" id="3800703at2759"/>
<dbReference type="EMBL" id="JAGMVJ010000023">
    <property type="protein sequence ID" value="KAH7072460.1"/>
    <property type="molecule type" value="Genomic_DNA"/>
</dbReference>
<accession>A0A8K0QUQ1</accession>
<sequence length="295" mass="33853">MPEPQLLAWLEKVDPKIRSVLVDDKGRLLDHKRNIARYWLQRMFSGMFHDMEKETPLSIASVKTLDKWRKQMGSASGLLVSPNKTNMMAFLKETVPTWHEIKEPCIVDGEQGCTTRKIILPDYRNDASFWPRYYKNWLLARGEGGAHQVGQGEGERDGEGDDDGEGSCEKKGEVDFATLSEADLRVFCSLEIVEHKSINKSRKKSSTTLRALLFVRQGNSFKDESAERCKKIWIRDTNVFTEGEDFVFGADGEPEILRSDLDEMQIRTRMRLAYEAVDVEFVEDKTQPRQGKPEK</sequence>
<keyword evidence="3" id="KW-1185">Reference proteome</keyword>
<protein>
    <submittedName>
        <fullName evidence="2">Uncharacterized protein</fullName>
    </submittedName>
</protein>
<evidence type="ECO:0000256" key="1">
    <source>
        <dbReference type="SAM" id="MobiDB-lite"/>
    </source>
</evidence>
<proteinExistence type="predicted"/>
<reference evidence="2" key="1">
    <citation type="journal article" date="2021" name="Nat. Commun.">
        <title>Genetic determinants of endophytism in the Arabidopsis root mycobiome.</title>
        <authorList>
            <person name="Mesny F."/>
            <person name="Miyauchi S."/>
            <person name="Thiergart T."/>
            <person name="Pickel B."/>
            <person name="Atanasova L."/>
            <person name="Karlsson M."/>
            <person name="Huettel B."/>
            <person name="Barry K.W."/>
            <person name="Haridas S."/>
            <person name="Chen C."/>
            <person name="Bauer D."/>
            <person name="Andreopoulos W."/>
            <person name="Pangilinan J."/>
            <person name="LaButti K."/>
            <person name="Riley R."/>
            <person name="Lipzen A."/>
            <person name="Clum A."/>
            <person name="Drula E."/>
            <person name="Henrissat B."/>
            <person name="Kohler A."/>
            <person name="Grigoriev I.V."/>
            <person name="Martin F.M."/>
            <person name="Hacquard S."/>
        </authorList>
    </citation>
    <scope>NUCLEOTIDE SEQUENCE</scope>
    <source>
        <strain evidence="2">MPI-SDFR-AT-0120</strain>
    </source>
</reference>
<feature type="region of interest" description="Disordered" evidence="1">
    <location>
        <begin position="145"/>
        <end position="170"/>
    </location>
</feature>
<dbReference type="AlphaFoldDB" id="A0A8K0QUQ1"/>
<evidence type="ECO:0000313" key="2">
    <source>
        <dbReference type="EMBL" id="KAH7072460.1"/>
    </source>
</evidence>
<feature type="compositionally biased region" description="Acidic residues" evidence="1">
    <location>
        <begin position="156"/>
        <end position="166"/>
    </location>
</feature>
<evidence type="ECO:0000313" key="3">
    <source>
        <dbReference type="Proteomes" id="UP000813461"/>
    </source>
</evidence>
<gene>
    <name evidence="2" type="ORF">FB567DRAFT_611965</name>
</gene>
<dbReference type="Proteomes" id="UP000813461">
    <property type="component" value="Unassembled WGS sequence"/>
</dbReference>
<organism evidence="2 3">
    <name type="scientific">Paraphoma chrysanthemicola</name>
    <dbReference type="NCBI Taxonomy" id="798071"/>
    <lineage>
        <taxon>Eukaryota</taxon>
        <taxon>Fungi</taxon>
        <taxon>Dikarya</taxon>
        <taxon>Ascomycota</taxon>
        <taxon>Pezizomycotina</taxon>
        <taxon>Dothideomycetes</taxon>
        <taxon>Pleosporomycetidae</taxon>
        <taxon>Pleosporales</taxon>
        <taxon>Pleosporineae</taxon>
        <taxon>Phaeosphaeriaceae</taxon>
        <taxon>Paraphoma</taxon>
    </lineage>
</organism>
<name>A0A8K0QUQ1_9PLEO</name>